<gene>
    <name evidence="2" type="primary">trhZ</name>
</gene>
<proteinExistence type="predicted"/>
<evidence type="ECO:0000256" key="1">
    <source>
        <dbReference type="SAM" id="Phobius"/>
    </source>
</evidence>
<feature type="transmembrane region" description="Helical" evidence="1">
    <location>
        <begin position="12"/>
        <end position="29"/>
    </location>
</feature>
<evidence type="ECO:0000313" key="2">
    <source>
        <dbReference type="EMBL" id="AQT24070.1"/>
    </source>
</evidence>
<keyword evidence="1" id="KW-0812">Transmembrane</keyword>
<dbReference type="EMBL" id="KY401053">
    <property type="protein sequence ID" value="AQT24070.1"/>
    <property type="molecule type" value="Genomic_DNA"/>
</dbReference>
<reference evidence="2" key="1">
    <citation type="submission" date="2016-12" db="EMBL/GenBank/DDBJ databases">
        <title>Fusion of virulence plasmid pSEN and IncHI2 resistance plasmid in Salmonella enteritidis.</title>
        <authorList>
            <person name="Wong M.H."/>
            <person name="Chen S."/>
        </authorList>
    </citation>
    <scope>NUCLEOTIDE SEQUENCE</scope>
    <source>
        <strain evidence="2">SE380</strain>
        <plasmid evidence="2">unnamed</plasmid>
    </source>
</reference>
<name>A0A1S6KRR4_SALEN</name>
<keyword evidence="2" id="KW-0614">Plasmid</keyword>
<geneLocation type="plasmid" evidence="2">
    <name>unnamed</name>
</geneLocation>
<sequence length="133" mass="14620">MRIIYEKNINCYFIMFLSLSFSISIPYLYCPGRALVKNILTNEYLGKTPVVVDVSNTEAGSTFGISLFRHENVAIKIFTVMPSAENNFAVSGPDVATMSLPGKAPLNVVNDGNGASVHIELRPYMSEPAHTPY</sequence>
<protein>
    <submittedName>
        <fullName evidence="2">IncH1 plasmid conjugative transfer protein TrhZ</fullName>
    </submittedName>
</protein>
<accession>A0A1S6KRR4</accession>
<dbReference type="AlphaFoldDB" id="A0A1S6KRR4"/>
<organism evidence="2">
    <name type="scientific">Salmonella enteritidis</name>
    <dbReference type="NCBI Taxonomy" id="149539"/>
    <lineage>
        <taxon>Bacteria</taxon>
        <taxon>Pseudomonadati</taxon>
        <taxon>Pseudomonadota</taxon>
        <taxon>Gammaproteobacteria</taxon>
        <taxon>Enterobacterales</taxon>
        <taxon>Enterobacteriaceae</taxon>
        <taxon>Salmonella</taxon>
    </lineage>
</organism>
<keyword evidence="1" id="KW-1133">Transmembrane helix</keyword>
<keyword evidence="1" id="KW-0472">Membrane</keyword>